<sequence>MAQFEKHSLPIDLGTPYLTNESAYFLGGIIAADETVIINGVRYWISPVRHNNDYPTASELLSHFDSVSSIANILNKITFWVEQGYINGNVKAPKFTGRQVGFVTLFPEIEETTVEELASLIEEVIKHSSDEVIRCFIAGIFDGRGAIDFNYQNNTIRYISLDCDNTFVVRILRSILSDFATNYNTARERLEGGTRRDKQLRIENISYYYKTIGFVSDVKFNKILEVNTNYAVNYEDSVLKGLKTIN</sequence>
<dbReference type="RefSeq" id="WP_114498643.1">
    <property type="nucleotide sequence ID" value="NZ_QPJW01000014.1"/>
</dbReference>
<evidence type="ECO:0008006" key="3">
    <source>
        <dbReference type="Google" id="ProtNLM"/>
    </source>
</evidence>
<dbReference type="Proteomes" id="UP000253090">
    <property type="component" value="Unassembled WGS sequence"/>
</dbReference>
<accession>A0A369B2F2</accession>
<protein>
    <recommendedName>
        <fullName evidence="3">LAGLIDADG DNA endonuclease family protein</fullName>
    </recommendedName>
</protein>
<dbReference type="OrthoDB" id="9839097at2"/>
<dbReference type="Gene3D" id="3.10.28.10">
    <property type="entry name" value="Homing endonucleases"/>
    <property type="match status" value="1"/>
</dbReference>
<name>A0A369B2F2_9BACL</name>
<dbReference type="AlphaFoldDB" id="A0A369B2F2"/>
<proteinExistence type="predicted"/>
<evidence type="ECO:0000313" key="2">
    <source>
        <dbReference type="Proteomes" id="UP000253090"/>
    </source>
</evidence>
<gene>
    <name evidence="1" type="ORF">DFP94_11471</name>
</gene>
<evidence type="ECO:0000313" key="1">
    <source>
        <dbReference type="EMBL" id="RCX15623.1"/>
    </source>
</evidence>
<dbReference type="EMBL" id="QPJW01000014">
    <property type="protein sequence ID" value="RCX15623.1"/>
    <property type="molecule type" value="Genomic_DNA"/>
</dbReference>
<organism evidence="1 2">
    <name type="scientific">Fontibacillus phaseoli</name>
    <dbReference type="NCBI Taxonomy" id="1416533"/>
    <lineage>
        <taxon>Bacteria</taxon>
        <taxon>Bacillati</taxon>
        <taxon>Bacillota</taxon>
        <taxon>Bacilli</taxon>
        <taxon>Bacillales</taxon>
        <taxon>Paenibacillaceae</taxon>
        <taxon>Fontibacillus</taxon>
    </lineage>
</organism>
<comment type="caution">
    <text evidence="1">The sequence shown here is derived from an EMBL/GenBank/DDBJ whole genome shotgun (WGS) entry which is preliminary data.</text>
</comment>
<keyword evidence="2" id="KW-1185">Reference proteome</keyword>
<dbReference type="InterPro" id="IPR027434">
    <property type="entry name" value="Homing_endonucl"/>
</dbReference>
<dbReference type="SUPFAM" id="SSF55608">
    <property type="entry name" value="Homing endonucleases"/>
    <property type="match status" value="1"/>
</dbReference>
<reference evidence="1 2" key="1">
    <citation type="submission" date="2018-07" db="EMBL/GenBank/DDBJ databases">
        <title>Genomic Encyclopedia of Type Strains, Phase III (KMG-III): the genomes of soil and plant-associated and newly described type strains.</title>
        <authorList>
            <person name="Whitman W."/>
        </authorList>
    </citation>
    <scope>NUCLEOTIDE SEQUENCE [LARGE SCALE GENOMIC DNA]</scope>
    <source>
        <strain evidence="1 2">CECT 8333</strain>
    </source>
</reference>